<evidence type="ECO:0000313" key="7">
    <source>
        <dbReference type="Proteomes" id="UP001153555"/>
    </source>
</evidence>
<dbReference type="GO" id="GO:0004497">
    <property type="term" value="F:monooxygenase activity"/>
    <property type="evidence" value="ECO:0007669"/>
    <property type="project" value="UniProtKB-KW"/>
</dbReference>
<sequence>MASALHSLSYPCLAVNRSREFSSSAFHSSPLSCKPKRVSSIRCQSSTGTDETKTAKTMNLLDNASNLLTNFLSGGKMGNMPIAEGAVSDLFGRPLFFALYDWFLEHGSVYKLAFGPKSFIVVSDPIVARHILRENAFSYDKGVLADILEPIMGKGLIPADLDTWKQRRRVIAPGFHSLYLEAMARLFTDCSERMITKFENLLQLDASRGGEKIELDLEAEFSNLALDIIGLGVFNYDFGSVTKESPVIKAVYGTLFEAEHRSTFYIPYWKFPLAKWLVPRQRKFQNDLKVINDCLDGLIKNAKETREEADVEKLQQRDYLNIKSDKLPGGYNGDKDGYPIPAGTDLFVSVYNLHRSPHFWDNPNDFEPERFQMQKSSQVEGWAGFDPSRSPGALYPNEIISDFAFLPFGGGPRKCVGDQFALMESTIALALLLQKFDVGLKGSPESVELVTGATIHTKNGLWCQLKKRSSSV</sequence>
<comment type="subcellular location">
    <subcellularLocation>
        <location evidence="1">Membrane</location>
        <topology evidence="1">Single-pass membrane protein</topology>
    </subcellularLocation>
</comment>
<evidence type="ECO:0000256" key="3">
    <source>
        <dbReference type="ARBA" id="ARBA00023002"/>
    </source>
</evidence>
<keyword evidence="7" id="KW-1185">Reference proteome</keyword>
<evidence type="ECO:0000256" key="5">
    <source>
        <dbReference type="RuleBase" id="RU000461"/>
    </source>
</evidence>
<dbReference type="GO" id="GO:0016020">
    <property type="term" value="C:membrane"/>
    <property type="evidence" value="ECO:0007669"/>
    <property type="project" value="UniProtKB-SubCell"/>
</dbReference>
<dbReference type="InterPro" id="IPR036396">
    <property type="entry name" value="Cyt_P450_sf"/>
</dbReference>
<accession>A0A9N7R5W5</accession>
<dbReference type="EMBL" id="CACSLK010011299">
    <property type="protein sequence ID" value="CAA0813008.1"/>
    <property type="molecule type" value="Genomic_DNA"/>
</dbReference>
<protein>
    <submittedName>
        <fullName evidence="6">Cytochrome P450 97B3- chloroplastic</fullName>
    </submittedName>
</protein>
<dbReference type="PROSITE" id="PS00086">
    <property type="entry name" value="CYTOCHROME_P450"/>
    <property type="match status" value="1"/>
</dbReference>
<dbReference type="GO" id="GO:0005506">
    <property type="term" value="F:iron ion binding"/>
    <property type="evidence" value="ECO:0007669"/>
    <property type="project" value="InterPro"/>
</dbReference>
<dbReference type="PANTHER" id="PTHR24291:SF183">
    <property type="entry name" value="CYTOCHROME P450 97B3, CHLOROPLASTIC"/>
    <property type="match status" value="1"/>
</dbReference>
<dbReference type="GO" id="GO:0009507">
    <property type="term" value="C:chloroplast"/>
    <property type="evidence" value="ECO:0007669"/>
    <property type="project" value="TreeGrafter"/>
</dbReference>
<feature type="binding site" description="axial binding residue" evidence="4">
    <location>
        <position position="415"/>
    </location>
    <ligand>
        <name>heme</name>
        <dbReference type="ChEBI" id="CHEBI:30413"/>
    </ligand>
    <ligandPart>
        <name>Fe</name>
        <dbReference type="ChEBI" id="CHEBI:18248"/>
    </ligandPart>
</feature>
<evidence type="ECO:0000256" key="1">
    <source>
        <dbReference type="ARBA" id="ARBA00004167"/>
    </source>
</evidence>
<dbReference type="Proteomes" id="UP001153555">
    <property type="component" value="Unassembled WGS sequence"/>
</dbReference>
<dbReference type="PANTHER" id="PTHR24291">
    <property type="entry name" value="CYTOCHROME P450 FAMILY 4"/>
    <property type="match status" value="1"/>
</dbReference>
<dbReference type="InterPro" id="IPR050196">
    <property type="entry name" value="Cytochrome_P450_Monoox"/>
</dbReference>
<keyword evidence="4 5" id="KW-0479">Metal-binding</keyword>
<dbReference type="InterPro" id="IPR001128">
    <property type="entry name" value="Cyt_P450"/>
</dbReference>
<dbReference type="GO" id="GO:0016705">
    <property type="term" value="F:oxidoreductase activity, acting on paired donors, with incorporation or reduction of molecular oxygen"/>
    <property type="evidence" value="ECO:0007669"/>
    <property type="project" value="InterPro"/>
</dbReference>
<dbReference type="SUPFAM" id="SSF48264">
    <property type="entry name" value="Cytochrome P450"/>
    <property type="match status" value="1"/>
</dbReference>
<evidence type="ECO:0000256" key="4">
    <source>
        <dbReference type="PIRSR" id="PIRSR602401-1"/>
    </source>
</evidence>
<evidence type="ECO:0000313" key="6">
    <source>
        <dbReference type="EMBL" id="CAA0813008.1"/>
    </source>
</evidence>
<comment type="caution">
    <text evidence="6">The sequence shown here is derived from an EMBL/GenBank/DDBJ whole genome shotgun (WGS) entry which is preliminary data.</text>
</comment>
<reference evidence="6" key="1">
    <citation type="submission" date="2019-12" db="EMBL/GenBank/DDBJ databases">
        <authorList>
            <person name="Scholes J."/>
        </authorList>
    </citation>
    <scope>NUCLEOTIDE SEQUENCE</scope>
</reference>
<keyword evidence="3 5" id="KW-0560">Oxidoreductase</keyword>
<comment type="similarity">
    <text evidence="2 5">Belongs to the cytochrome P450 family.</text>
</comment>
<keyword evidence="4 5" id="KW-0349">Heme</keyword>
<dbReference type="InterPro" id="IPR002401">
    <property type="entry name" value="Cyt_P450_E_grp-I"/>
</dbReference>
<evidence type="ECO:0000256" key="2">
    <source>
        <dbReference type="ARBA" id="ARBA00010617"/>
    </source>
</evidence>
<keyword evidence="4 5" id="KW-0408">Iron</keyword>
<dbReference type="GO" id="GO:0020037">
    <property type="term" value="F:heme binding"/>
    <property type="evidence" value="ECO:0007669"/>
    <property type="project" value="InterPro"/>
</dbReference>
<keyword evidence="5" id="KW-0503">Monooxygenase</keyword>
<dbReference type="AlphaFoldDB" id="A0A9N7R5W5"/>
<dbReference type="Pfam" id="PF00067">
    <property type="entry name" value="p450"/>
    <property type="match status" value="2"/>
</dbReference>
<dbReference type="InterPro" id="IPR017972">
    <property type="entry name" value="Cyt_P450_CS"/>
</dbReference>
<gene>
    <name evidence="6" type="ORF">SHERM_13567</name>
</gene>
<dbReference type="PRINTS" id="PR00463">
    <property type="entry name" value="EP450I"/>
</dbReference>
<comment type="cofactor">
    <cofactor evidence="4">
        <name>heme</name>
        <dbReference type="ChEBI" id="CHEBI:30413"/>
    </cofactor>
</comment>
<dbReference type="OrthoDB" id="1470350at2759"/>
<dbReference type="Gene3D" id="1.10.630.10">
    <property type="entry name" value="Cytochrome P450"/>
    <property type="match status" value="2"/>
</dbReference>
<organism evidence="6 7">
    <name type="scientific">Striga hermonthica</name>
    <name type="common">Purple witchweed</name>
    <name type="synonym">Buchnera hermonthica</name>
    <dbReference type="NCBI Taxonomy" id="68872"/>
    <lineage>
        <taxon>Eukaryota</taxon>
        <taxon>Viridiplantae</taxon>
        <taxon>Streptophyta</taxon>
        <taxon>Embryophyta</taxon>
        <taxon>Tracheophyta</taxon>
        <taxon>Spermatophyta</taxon>
        <taxon>Magnoliopsida</taxon>
        <taxon>eudicotyledons</taxon>
        <taxon>Gunneridae</taxon>
        <taxon>Pentapetalae</taxon>
        <taxon>asterids</taxon>
        <taxon>lamiids</taxon>
        <taxon>Lamiales</taxon>
        <taxon>Orobanchaceae</taxon>
        <taxon>Buchnereae</taxon>
        <taxon>Striga</taxon>
    </lineage>
</organism>
<proteinExistence type="inferred from homology"/>
<name>A0A9N7R5W5_STRHE</name>